<dbReference type="EMBL" id="CP013694">
    <property type="protein sequence ID" value="ALU30481.1"/>
    <property type="molecule type" value="Genomic_DNA"/>
</dbReference>
<sequence length="91" mass="11073">MRWLKKREIIIYFLLYKKFETEKFNIGEAIQVLSPYFSKKVSINVIRYLTKVGLVIKLNETEYRLLSMEEYLLEISVSYIRRRATLHHKTQ</sequence>
<dbReference type="RefSeq" id="WP_011278161.1">
    <property type="nucleotide sequence ID" value="NZ_BHWZ01000003.1"/>
</dbReference>
<dbReference type="PaxDb" id="1435377-SUSAZ_06325"/>
<protein>
    <submittedName>
        <fullName evidence="2">Uncharacterized protein</fullName>
    </submittedName>
</protein>
<dbReference type="GeneID" id="14551827"/>
<organism evidence="2 3">
    <name type="scientific">Sulfolobus acidocaldarius</name>
    <dbReference type="NCBI Taxonomy" id="2285"/>
    <lineage>
        <taxon>Archaea</taxon>
        <taxon>Thermoproteota</taxon>
        <taxon>Thermoprotei</taxon>
        <taxon>Sulfolobales</taxon>
        <taxon>Sulfolobaceae</taxon>
        <taxon>Sulfolobus</taxon>
    </lineage>
</organism>
<dbReference type="Proteomes" id="UP000065473">
    <property type="component" value="Chromosome"/>
</dbReference>
<name>A0A0U2W286_9CREN</name>
<evidence type="ECO:0000313" key="3">
    <source>
        <dbReference type="Proteomes" id="UP000060043"/>
    </source>
</evidence>
<reference evidence="3 4" key="1">
    <citation type="submission" date="2015-12" db="EMBL/GenBank/DDBJ databases">
        <title>A stable core within a dynamic pangenome in Sulfolobus acidocaldarius.</title>
        <authorList>
            <person name="Anderson R."/>
            <person name="Kouris A."/>
            <person name="Seward C."/>
            <person name="Campbell K."/>
            <person name="Whitaker R."/>
        </authorList>
    </citation>
    <scope>NUCLEOTIDE SEQUENCE [LARGE SCALE GENOMIC DNA]</scope>
    <source>
        <strain evidence="1 4">GG12-C01-09</strain>
        <strain evidence="2 3">NG05B_CO5_07</strain>
    </source>
</reference>
<dbReference type="Proteomes" id="UP000060043">
    <property type="component" value="Chromosome"/>
</dbReference>
<accession>A0A0U2W286</accession>
<dbReference type="OMA" id="KSTIRYM"/>
<evidence type="ECO:0000313" key="4">
    <source>
        <dbReference type="Proteomes" id="UP000065473"/>
    </source>
</evidence>
<dbReference type="OrthoDB" id="35936at2157"/>
<gene>
    <name evidence="1" type="ORF">ATY89_11380</name>
    <name evidence="2" type="ORF">ATZ20_02935</name>
</gene>
<dbReference type="AlphaFoldDB" id="A0A0U2W286"/>
<dbReference type="EMBL" id="CP013695">
    <property type="protein sequence ID" value="ALU31204.1"/>
    <property type="molecule type" value="Genomic_DNA"/>
</dbReference>
<evidence type="ECO:0000313" key="1">
    <source>
        <dbReference type="EMBL" id="ALU30481.1"/>
    </source>
</evidence>
<evidence type="ECO:0000313" key="2">
    <source>
        <dbReference type="EMBL" id="ALU31204.1"/>
    </source>
</evidence>
<proteinExistence type="predicted"/>